<gene>
    <name evidence="1" type="ORF">CLOSTASPAR_03552</name>
</gene>
<dbReference type="Proteomes" id="UP000004756">
    <property type="component" value="Unassembled WGS sequence"/>
</dbReference>
<sequence>MKNWPGIKAEWSKALNAIWMGTTVLSISESIMRLQTFAVLSWFGCMLCEQGEIMKQLGNLSIVCAQRTDVLM</sequence>
<dbReference type="AlphaFoldDB" id="C0D2R3"/>
<dbReference type="HOGENOM" id="CLU_2727990_0_0_9"/>
<evidence type="ECO:0000313" key="2">
    <source>
        <dbReference type="Proteomes" id="UP000004756"/>
    </source>
</evidence>
<name>C0D2R3_9FIRM</name>
<keyword evidence="2" id="KW-1185">Reference proteome</keyword>
<reference evidence="1 2" key="2">
    <citation type="submission" date="2009-02" db="EMBL/GenBank/DDBJ databases">
        <title>Draft genome sequence of Clostridium asparagiforme (DSM 15981).</title>
        <authorList>
            <person name="Sudarsanam P."/>
            <person name="Ley R."/>
            <person name="Guruge J."/>
            <person name="Turnbaugh P.J."/>
            <person name="Mahowald M."/>
            <person name="Liep D."/>
            <person name="Gordon J."/>
        </authorList>
    </citation>
    <scope>NUCLEOTIDE SEQUENCE [LARGE SCALE GENOMIC DNA]</scope>
    <source>
        <strain evidence="1 2">DSM 15981</strain>
    </source>
</reference>
<proteinExistence type="predicted"/>
<dbReference type="EMBL" id="ACCJ01000274">
    <property type="protein sequence ID" value="EEG54360.1"/>
    <property type="molecule type" value="Genomic_DNA"/>
</dbReference>
<protein>
    <submittedName>
        <fullName evidence="1">Uncharacterized protein</fullName>
    </submittedName>
</protein>
<organism evidence="1 2">
    <name type="scientific">[Clostridium] asparagiforme DSM 15981</name>
    <dbReference type="NCBI Taxonomy" id="518636"/>
    <lineage>
        <taxon>Bacteria</taxon>
        <taxon>Bacillati</taxon>
        <taxon>Bacillota</taxon>
        <taxon>Clostridia</taxon>
        <taxon>Lachnospirales</taxon>
        <taxon>Lachnospiraceae</taxon>
        <taxon>Enterocloster</taxon>
    </lineage>
</organism>
<comment type="caution">
    <text evidence="1">The sequence shown here is derived from an EMBL/GenBank/DDBJ whole genome shotgun (WGS) entry which is preliminary data.</text>
</comment>
<feature type="non-terminal residue" evidence="1">
    <location>
        <position position="72"/>
    </location>
</feature>
<evidence type="ECO:0000313" key="1">
    <source>
        <dbReference type="EMBL" id="EEG54360.1"/>
    </source>
</evidence>
<accession>C0D2R3</accession>
<reference evidence="1 2" key="1">
    <citation type="submission" date="2009-01" db="EMBL/GenBank/DDBJ databases">
        <authorList>
            <person name="Fulton L."/>
            <person name="Clifton S."/>
            <person name="Fulton B."/>
            <person name="Xu J."/>
            <person name="Minx P."/>
            <person name="Pepin K.H."/>
            <person name="Johnson M."/>
            <person name="Bhonagiri V."/>
            <person name="Nash W.E."/>
            <person name="Mardis E.R."/>
            <person name="Wilson R.K."/>
        </authorList>
    </citation>
    <scope>NUCLEOTIDE SEQUENCE [LARGE SCALE GENOMIC DNA]</scope>
    <source>
        <strain evidence="1 2">DSM 15981</strain>
    </source>
</reference>